<gene>
    <name evidence="1" type="ORF">IPA_06270</name>
</gene>
<accession>A0A977KCU3</accession>
<proteinExistence type="predicted"/>
<evidence type="ECO:0000313" key="2">
    <source>
        <dbReference type="Proteomes" id="UP001063698"/>
    </source>
</evidence>
<dbReference type="KEGG" id="ipc:IPA_06270"/>
<protein>
    <submittedName>
        <fullName evidence="1">Uncharacterized protein</fullName>
    </submittedName>
</protein>
<organism evidence="1 2">
    <name type="scientific">Ignicoccus pacificus DSM 13166</name>
    <dbReference type="NCBI Taxonomy" id="940294"/>
    <lineage>
        <taxon>Archaea</taxon>
        <taxon>Thermoproteota</taxon>
        <taxon>Thermoprotei</taxon>
        <taxon>Desulfurococcales</taxon>
        <taxon>Desulfurococcaceae</taxon>
        <taxon>Ignicoccus</taxon>
    </lineage>
</organism>
<dbReference type="AlphaFoldDB" id="A0A977KCU3"/>
<reference evidence="1" key="1">
    <citation type="submission" date="2013-11" db="EMBL/GenBank/DDBJ databases">
        <title>Comparative genomics of Ignicoccus.</title>
        <authorList>
            <person name="Podar M."/>
        </authorList>
    </citation>
    <scope>NUCLEOTIDE SEQUENCE</scope>
    <source>
        <strain evidence="1">DSM 13166</strain>
    </source>
</reference>
<evidence type="ECO:0000313" key="1">
    <source>
        <dbReference type="EMBL" id="UXD22565.1"/>
    </source>
</evidence>
<keyword evidence="2" id="KW-1185">Reference proteome</keyword>
<sequence length="132" mass="14673">MRNLSPEDVPLLPSKEFLLEFLLDEEDSPRALINALKEEIEMAKKRLEKEQFPCKYENVASLITLSALQNALIAIEALKDYEEGKEVDLEKAALALETVLALIRASGTKALPESVTEILIKCCKEPQGGSMK</sequence>
<name>A0A977KCU3_9CREN</name>
<dbReference type="Proteomes" id="UP001063698">
    <property type="component" value="Chromosome"/>
</dbReference>
<dbReference type="EMBL" id="CP006868">
    <property type="protein sequence ID" value="UXD22565.1"/>
    <property type="molecule type" value="Genomic_DNA"/>
</dbReference>